<evidence type="ECO:0000256" key="1">
    <source>
        <dbReference type="SAM" id="SignalP"/>
    </source>
</evidence>
<keyword evidence="1" id="KW-0732">Signal</keyword>
<organism evidence="2">
    <name type="scientific">Conus ermineus</name>
    <name type="common">Agate cone</name>
    <name type="synonym">Chelyconus ermineus</name>
    <dbReference type="NCBI Taxonomy" id="55423"/>
    <lineage>
        <taxon>Eukaryota</taxon>
        <taxon>Metazoa</taxon>
        <taxon>Spiralia</taxon>
        <taxon>Lophotrochozoa</taxon>
        <taxon>Mollusca</taxon>
        <taxon>Gastropoda</taxon>
        <taxon>Caenogastropoda</taxon>
        <taxon>Neogastropoda</taxon>
        <taxon>Conoidea</taxon>
        <taxon>Conidae</taxon>
        <taxon>Conus</taxon>
        <taxon>Chelyconus</taxon>
    </lineage>
</organism>
<feature type="signal peptide" evidence="1">
    <location>
        <begin position="1"/>
        <end position="21"/>
    </location>
</feature>
<reference evidence="2" key="1">
    <citation type="journal article" date="2018" name="Genome Biol. Evol.">
        <title>Conotoxin diversity in Chelyconus ermineus (Born, 1778) and the convergent origin of piscivory in the Atlantic and Indo-Pacific cones.</title>
        <authorList>
            <person name="Abalde S."/>
            <person name="Tenorio M.J."/>
            <person name="Afonso C.M."/>
            <person name="Zardoya R."/>
        </authorList>
    </citation>
    <scope>NUCLEOTIDE SEQUENCE</scope>
    <source>
        <strain evidence="2">Cerm_103</strain>
    </source>
</reference>
<dbReference type="AlphaFoldDB" id="A0A346CIP1"/>
<sequence>MNMRMTIIVFVVVATAATVVGSTPSEERPSLPINCCIMTSVACALYTCPTAPLECNDFCHLEVATGICGGDPVDGCCPEFMGCFMECLTDGSKSPFICFGLCKNCAYANLPGCGVTVG</sequence>
<protein>
    <submittedName>
        <fullName evidence="2">Conotoxin-like unassigned superfamily 14</fullName>
    </submittedName>
</protein>
<name>A0A346CIP1_CONER</name>
<dbReference type="EMBL" id="MH360391">
    <property type="protein sequence ID" value="AXL95440.1"/>
    <property type="molecule type" value="mRNA"/>
</dbReference>
<feature type="chain" id="PRO_5016584652" evidence="1">
    <location>
        <begin position="22"/>
        <end position="118"/>
    </location>
</feature>
<proteinExistence type="evidence at transcript level"/>
<evidence type="ECO:0000313" key="2">
    <source>
        <dbReference type="EMBL" id="AXL95440.1"/>
    </source>
</evidence>
<accession>A0A346CIP1</accession>